<reference evidence="2 3" key="1">
    <citation type="journal article" date="2020" name="G3 (Bethesda)">
        <title>Draft Genome of the Common Snapping Turtle, Chelydra serpentina, a Model for Phenotypic Plasticity in Reptiles.</title>
        <authorList>
            <person name="Das D."/>
            <person name="Singh S.K."/>
            <person name="Bierstedt J."/>
            <person name="Erickson A."/>
            <person name="Galli G.L.J."/>
            <person name="Crossley D.A. 2nd"/>
            <person name="Rhen T."/>
        </authorList>
    </citation>
    <scope>NUCLEOTIDE SEQUENCE [LARGE SCALE GENOMIC DNA]</scope>
    <source>
        <strain evidence="2">KW</strain>
    </source>
</reference>
<feature type="non-terminal residue" evidence="2">
    <location>
        <position position="249"/>
    </location>
</feature>
<name>A0A8T1RVW4_CHESE</name>
<organism evidence="2 3">
    <name type="scientific">Chelydra serpentina</name>
    <name type="common">Snapping turtle</name>
    <name type="synonym">Testudo serpentina</name>
    <dbReference type="NCBI Taxonomy" id="8475"/>
    <lineage>
        <taxon>Eukaryota</taxon>
        <taxon>Metazoa</taxon>
        <taxon>Chordata</taxon>
        <taxon>Craniata</taxon>
        <taxon>Vertebrata</taxon>
        <taxon>Euteleostomi</taxon>
        <taxon>Archelosauria</taxon>
        <taxon>Testudinata</taxon>
        <taxon>Testudines</taxon>
        <taxon>Cryptodira</taxon>
        <taxon>Durocryptodira</taxon>
        <taxon>Americhelydia</taxon>
        <taxon>Chelydroidea</taxon>
        <taxon>Chelydridae</taxon>
        <taxon>Chelydra</taxon>
    </lineage>
</organism>
<gene>
    <name evidence="2" type="ORF">G0U57_011493</name>
</gene>
<keyword evidence="3" id="KW-1185">Reference proteome</keyword>
<dbReference type="EMBL" id="JAHGAV010003004">
    <property type="protein sequence ID" value="KAG6921012.1"/>
    <property type="molecule type" value="Genomic_DNA"/>
</dbReference>
<dbReference type="OrthoDB" id="5873004at2759"/>
<feature type="region of interest" description="Disordered" evidence="1">
    <location>
        <begin position="52"/>
        <end position="71"/>
    </location>
</feature>
<protein>
    <submittedName>
        <fullName evidence="2">Rho GTPase Activating Protein 33-like</fullName>
    </submittedName>
</protein>
<evidence type="ECO:0000256" key="1">
    <source>
        <dbReference type="SAM" id="MobiDB-lite"/>
    </source>
</evidence>
<evidence type="ECO:0000313" key="2">
    <source>
        <dbReference type="EMBL" id="KAG6921012.1"/>
    </source>
</evidence>
<dbReference type="AlphaFoldDB" id="A0A8T1RVW4"/>
<proteinExistence type="predicted"/>
<comment type="caution">
    <text evidence="2">The sequence shown here is derived from an EMBL/GenBank/DDBJ whole genome shotgun (WGS) entry which is preliminary data.</text>
</comment>
<accession>A0A8T1RVW4</accession>
<feature type="compositionally biased region" description="Low complexity" evidence="1">
    <location>
        <begin position="136"/>
        <end position="149"/>
    </location>
</feature>
<feature type="compositionally biased region" description="Low complexity" evidence="1">
    <location>
        <begin position="117"/>
        <end position="129"/>
    </location>
</feature>
<evidence type="ECO:0000313" key="3">
    <source>
        <dbReference type="Proteomes" id="UP000765507"/>
    </source>
</evidence>
<sequence>SVPGELSPCGMMCGCSPAACHLRVVYACRLSICPPGLHKLHRLRRLRSSSDAFPALPGAPPGSPPASLKPCRSCESLSSSGDCSQSLAMLPDLAPHRRASLWLDDEGELDSDPELSPPGFLDLDPLPFRRSPPRRPSLSDASDSAPSPARLPFACKVARALSPRGPEPPTAALEISEPVAISLPAKVLEMLGGGDAGGVLRPGRHQGLRSPPHMISRLLQTGDGMLTDSCQREVRRRLTEAQSGSLAQS</sequence>
<feature type="region of interest" description="Disordered" evidence="1">
    <location>
        <begin position="108"/>
        <end position="149"/>
    </location>
</feature>
<dbReference type="Proteomes" id="UP000765507">
    <property type="component" value="Unassembled WGS sequence"/>
</dbReference>
<feature type="non-terminal residue" evidence="2">
    <location>
        <position position="1"/>
    </location>
</feature>